<dbReference type="Proteomes" id="UP000295506">
    <property type="component" value="Unassembled WGS sequence"/>
</dbReference>
<name>A0A126QMD2_9BACT</name>
<reference evidence="3 5" key="2">
    <citation type="submission" date="2019-03" db="EMBL/GenBank/DDBJ databases">
        <title>Genomic Encyclopedia of Type Strains, Phase IV (KMG-IV): sequencing the most valuable type-strain genomes for metagenomic binning, comparative biology and taxonomic classification.</title>
        <authorList>
            <person name="Goeker M."/>
        </authorList>
    </citation>
    <scope>NUCLEOTIDE SEQUENCE [LARGE SCALE GENOMIC DNA]</scope>
    <source>
        <strain evidence="3 5">DSM 101483</strain>
    </source>
</reference>
<evidence type="ECO:0000259" key="1">
    <source>
        <dbReference type="Pfam" id="PF00535"/>
    </source>
</evidence>
<feature type="domain" description="Glycosyltransferase 2-like" evidence="1">
    <location>
        <begin position="413"/>
        <end position="527"/>
    </location>
</feature>
<dbReference type="CDD" id="cd04186">
    <property type="entry name" value="GT_2_like_c"/>
    <property type="match status" value="1"/>
</dbReference>
<proteinExistence type="predicted"/>
<dbReference type="EMBL" id="SOBK01000001">
    <property type="protein sequence ID" value="TDT92064.1"/>
    <property type="molecule type" value="Genomic_DNA"/>
</dbReference>
<evidence type="ECO:0000313" key="5">
    <source>
        <dbReference type="Proteomes" id="UP000295506"/>
    </source>
</evidence>
<dbReference type="PANTHER" id="PTHR43179">
    <property type="entry name" value="RHAMNOSYLTRANSFERASE WBBL"/>
    <property type="match status" value="1"/>
</dbReference>
<organism evidence="3 5">
    <name type="scientific">Pseudodesulfovibrio indicus</name>
    <dbReference type="NCBI Taxonomy" id="1716143"/>
    <lineage>
        <taxon>Bacteria</taxon>
        <taxon>Pseudomonadati</taxon>
        <taxon>Thermodesulfobacteriota</taxon>
        <taxon>Desulfovibrionia</taxon>
        <taxon>Desulfovibrionales</taxon>
        <taxon>Desulfovibrionaceae</taxon>
    </lineage>
</organism>
<dbReference type="Pfam" id="PF00535">
    <property type="entry name" value="Glycos_transf_2"/>
    <property type="match status" value="1"/>
</dbReference>
<evidence type="ECO:0000313" key="4">
    <source>
        <dbReference type="Proteomes" id="UP000055611"/>
    </source>
</evidence>
<evidence type="ECO:0000313" key="2">
    <source>
        <dbReference type="EMBL" id="AMK11054.1"/>
    </source>
</evidence>
<accession>A0A126QMD2</accession>
<dbReference type="RefSeq" id="WP_066802269.1">
    <property type="nucleotide sequence ID" value="NZ_SOBK01000001.1"/>
</dbReference>
<dbReference type="SUPFAM" id="SSF53448">
    <property type="entry name" value="Nucleotide-diphospho-sugar transferases"/>
    <property type="match status" value="2"/>
</dbReference>
<dbReference type="KEGG" id="dej:AWY79_07975"/>
<keyword evidence="4" id="KW-1185">Reference proteome</keyword>
<dbReference type="Gene3D" id="3.90.550.10">
    <property type="entry name" value="Spore Coat Polysaccharide Biosynthesis Protein SpsA, Chain A"/>
    <property type="match status" value="1"/>
</dbReference>
<dbReference type="InterPro" id="IPR001173">
    <property type="entry name" value="Glyco_trans_2-like"/>
</dbReference>
<dbReference type="InterPro" id="IPR029044">
    <property type="entry name" value="Nucleotide-diphossugar_trans"/>
</dbReference>
<dbReference type="AlphaFoldDB" id="A0A126QMD2"/>
<protein>
    <submittedName>
        <fullName evidence="3">GT2 family glycosyltransferase</fullName>
    </submittedName>
</protein>
<sequence length="689" mass="74209">MTIVWTLPDATRRPVPPKAGQGRYAWGLERTGPEGGPGWYRILARLDRHDQSALLELRFGTGRGTDSLFLPVGLNGEIDHFTYFPFAPTTPCLIAAEDGVPVGEVTLRAVRASTPMAFLFMAGRVVHYLRREGSMAELRALERGFGASETGLREPRGWLEKTYGLVKQRMVRRSLPLEDYPLWQRCREPFLEAEIDRLASGHADGTRGVTLLIAGGDKSALERTLASVGSQKLLPVQCLVIGGEAHGDPAVRLGRCPVVRSLPDSPEELMLLAEDLGGDFVCALEAGDELLSGALARLAEGAEGSPGAVCVYGDEERLDGDGAVYPVFKPDFDPVLQADADYVGAGCLVRTGPARAALLAGASPSALHRAVLDGDADSGAVVHVPRTTVRRAALSSFSGRKPVSLPSPPPKVSVIIPTRDRRELVQTCIDSLRAKTDYADYEILIVDNGSREPDTLDYLSGLERDGAARVLRADMPFNYSRLNNLAAAEAKGSVLAFLNNDIEVVEAGWMAAMVSLALQGTVGTVGAKLLYPNGRIQHAGVAVGIGLAGHPWKGADPADSRLDIYLGHRKTVTANTAACLVMRKEVFDSLDGFDESLAVSFNDVDLCLRAGKAGLANVWTPEAVLVHHESVTRGRLDTQAKKRGFRAEKRFMLDRWGAALGRDPFYNPNLSHETEDGGLALFPPRGRKA</sequence>
<dbReference type="PANTHER" id="PTHR43179:SF7">
    <property type="entry name" value="RHAMNOSYLTRANSFERASE WBBL"/>
    <property type="match status" value="1"/>
</dbReference>
<reference evidence="2 4" key="1">
    <citation type="journal article" date="2016" name="Front. Microbiol.">
        <title>Genome Sequence of the Piezophilic, Mesophilic Sulfate-Reducing Bacterium Desulfovibrio indicus J2T.</title>
        <authorList>
            <person name="Cao J."/>
            <person name="Maignien L."/>
            <person name="Shao Z."/>
            <person name="Alain K."/>
            <person name="Jebbar M."/>
        </authorList>
    </citation>
    <scope>NUCLEOTIDE SEQUENCE [LARGE SCALE GENOMIC DNA]</scope>
    <source>
        <strain evidence="2 4">J2</strain>
    </source>
</reference>
<dbReference type="EMBL" id="CP014206">
    <property type="protein sequence ID" value="AMK11054.1"/>
    <property type="molecule type" value="Genomic_DNA"/>
</dbReference>
<dbReference type="Proteomes" id="UP000055611">
    <property type="component" value="Chromosome"/>
</dbReference>
<evidence type="ECO:0000313" key="3">
    <source>
        <dbReference type="EMBL" id="TDT92064.1"/>
    </source>
</evidence>
<gene>
    <name evidence="2" type="ORF">AWY79_07975</name>
    <name evidence="3" type="ORF">EDC59_101468</name>
</gene>